<gene>
    <name evidence="2" type="ORF">SHI21_01790</name>
</gene>
<feature type="signal peptide" evidence="1">
    <location>
        <begin position="1"/>
        <end position="23"/>
    </location>
</feature>
<evidence type="ECO:0000313" key="3">
    <source>
        <dbReference type="Proteomes" id="UP001302274"/>
    </source>
</evidence>
<dbReference type="EMBL" id="JAYGJQ010000001">
    <property type="protein sequence ID" value="MEA9354914.1"/>
    <property type="molecule type" value="Genomic_DNA"/>
</dbReference>
<keyword evidence="1" id="KW-0732">Signal</keyword>
<organism evidence="2 3">
    <name type="scientific">Bacteriovorax antarcticus</name>
    <dbReference type="NCBI Taxonomy" id="3088717"/>
    <lineage>
        <taxon>Bacteria</taxon>
        <taxon>Pseudomonadati</taxon>
        <taxon>Bdellovibrionota</taxon>
        <taxon>Bacteriovoracia</taxon>
        <taxon>Bacteriovoracales</taxon>
        <taxon>Bacteriovoracaceae</taxon>
        <taxon>Bacteriovorax</taxon>
    </lineage>
</organism>
<reference evidence="2 3" key="1">
    <citation type="submission" date="2023-11" db="EMBL/GenBank/DDBJ databases">
        <title>A Novel Polar Bacteriovorax (B. antarcticus) Isolated from the Biocrust in Antarctica.</title>
        <authorList>
            <person name="Mun W."/>
            <person name="Choi S.Y."/>
            <person name="Mitchell R.J."/>
        </authorList>
    </citation>
    <scope>NUCLEOTIDE SEQUENCE [LARGE SCALE GENOMIC DNA]</scope>
    <source>
        <strain evidence="2 3">PP10</strain>
    </source>
</reference>
<dbReference type="Proteomes" id="UP001302274">
    <property type="component" value="Unassembled WGS sequence"/>
</dbReference>
<accession>A0ABU5VRC3</accession>
<keyword evidence="3" id="KW-1185">Reference proteome</keyword>
<dbReference type="RefSeq" id="WP_323574407.1">
    <property type="nucleotide sequence ID" value="NZ_JAYGJQ010000001.1"/>
</dbReference>
<evidence type="ECO:0000256" key="1">
    <source>
        <dbReference type="SAM" id="SignalP"/>
    </source>
</evidence>
<name>A0ABU5VRC3_9BACT</name>
<comment type="caution">
    <text evidence="2">The sequence shown here is derived from an EMBL/GenBank/DDBJ whole genome shotgun (WGS) entry which is preliminary data.</text>
</comment>
<protein>
    <submittedName>
        <fullName evidence="2">Uncharacterized protein</fullName>
    </submittedName>
</protein>
<evidence type="ECO:0000313" key="2">
    <source>
        <dbReference type="EMBL" id="MEA9354914.1"/>
    </source>
</evidence>
<sequence>MNTFTTSILAVLLLSFATPQVFAQSESTPDVYMIKGKETLDSVATKLIPKYQAKYNKRIEDFKKDLVQWNPQINSWNPIPVFSNIYIEYPYPSYISYPYAPKLTRGTNYNVLNSDSETPLGNKNYTLFAMYTASVGDFQEQIKTQEGSIKSTQNSPFSLGLGTTVLLDKTNRMINSSFYWSSLRSSKLSGDNVTAGELETKAEIGFNLYYQQLTAWHALSFYGGADYEQFSTFNTNDFIDGETLALNQNKIFYATAGVARTFFVRDYKLLLKSSISQSLKSDTTSSRPEDKFDGQRFTLFASVKGETQFTYHLLYKRHMLEGPTKLTINRIGVGIGFVIF</sequence>
<feature type="chain" id="PRO_5046866303" evidence="1">
    <location>
        <begin position="24"/>
        <end position="340"/>
    </location>
</feature>
<proteinExistence type="predicted"/>